<comment type="caution">
    <text evidence="1">The sequence shown here is derived from an EMBL/GenBank/DDBJ whole genome shotgun (WGS) entry which is preliminary data.</text>
</comment>
<evidence type="ECO:0000313" key="1">
    <source>
        <dbReference type="EMBL" id="ODA35909.1"/>
    </source>
</evidence>
<evidence type="ECO:0000313" key="2">
    <source>
        <dbReference type="Proteomes" id="UP000094936"/>
    </source>
</evidence>
<evidence type="ECO:0008006" key="3">
    <source>
        <dbReference type="Google" id="ProtNLM"/>
    </source>
</evidence>
<name>A0A1C3ERN0_9GAMM</name>
<sequence>MNIAKRALYKIFMGIDSTKEERLKRFGSPEIIRPNIDRRFFSCTHYGVMIPNLPEPFKYFSLMSFIGSSGIKMIDNDYMLVDTPRRNVTQVSGTALPETSNFASYSVDRDCQMSPDGSLVKYGDDVTISGQYPEFRLQMSHDNYHLDITLTCHDNVTWFIHNPVYKHLSLMADFKGHISNKGVDKLISGHGCFEYCNLISLYSLFNKPISHAYRFPYDFFTYQIIHIDENTQLLLALLMIKGKPVTREAYIRRRGELVKYSNQRKTHFKVTKFEDADTITPEGRHTRLPETFTWTASDENGDSLLTIHGTVDTPMTYGLLRGHVGGYQYHGELEGEAVSGRGYIEYVDCRA</sequence>
<gene>
    <name evidence="1" type="ORF">A8L45_02430</name>
</gene>
<proteinExistence type="predicted"/>
<dbReference type="Pfam" id="PF20375">
    <property type="entry name" value="DUF6670"/>
    <property type="match status" value="1"/>
</dbReference>
<dbReference type="InterPro" id="IPR046611">
    <property type="entry name" value="DUF6670"/>
</dbReference>
<dbReference type="EMBL" id="LYBM01000002">
    <property type="protein sequence ID" value="ODA35909.1"/>
    <property type="molecule type" value="Genomic_DNA"/>
</dbReference>
<organism evidence="1 2">
    <name type="scientific">Veronia pacifica</name>
    <dbReference type="NCBI Taxonomy" id="1080227"/>
    <lineage>
        <taxon>Bacteria</taxon>
        <taxon>Pseudomonadati</taxon>
        <taxon>Pseudomonadota</taxon>
        <taxon>Gammaproteobacteria</taxon>
        <taxon>Vibrionales</taxon>
        <taxon>Vibrionaceae</taxon>
        <taxon>Veronia</taxon>
    </lineage>
</organism>
<dbReference type="AlphaFoldDB" id="A0A1C3ERN0"/>
<protein>
    <recommendedName>
        <fullName evidence="3">AttH domain-containing protein</fullName>
    </recommendedName>
</protein>
<keyword evidence="2" id="KW-1185">Reference proteome</keyword>
<reference evidence="1 2" key="1">
    <citation type="submission" date="2016-05" db="EMBL/GenBank/DDBJ databases">
        <title>Genomic Taxonomy of the Vibrionaceae.</title>
        <authorList>
            <person name="Gomez-Gil B."/>
            <person name="Enciso-Ibarra J."/>
        </authorList>
    </citation>
    <scope>NUCLEOTIDE SEQUENCE [LARGE SCALE GENOMIC DNA]</scope>
    <source>
        <strain evidence="1 2">CAIM 1920</strain>
    </source>
</reference>
<accession>A0A1C3ERN0</accession>
<dbReference type="OrthoDB" id="6672593at2"/>
<dbReference type="Proteomes" id="UP000094936">
    <property type="component" value="Unassembled WGS sequence"/>
</dbReference>